<feature type="domain" description="Cas12f1-like TNB" evidence="8">
    <location>
        <begin position="334"/>
        <end position="416"/>
    </location>
</feature>
<dbReference type="NCBIfam" id="TIGR01766">
    <property type="entry name" value="IS200/IS605 family accessory protein TnpB-like domain"/>
    <property type="match status" value="1"/>
</dbReference>
<keyword evidence="5" id="KW-0238">DNA-binding</keyword>
<evidence type="ECO:0000256" key="3">
    <source>
        <dbReference type="ARBA" id="ARBA00022723"/>
    </source>
</evidence>
<comment type="caution">
    <text evidence="10">The sequence shown here is derived from an EMBL/GenBank/DDBJ whole genome shotgun (WGS) entry which is preliminary data.</text>
</comment>
<gene>
    <name evidence="10" type="ORF">B5E44_08695</name>
</gene>
<dbReference type="RefSeq" id="WP_087301140.1">
    <property type="nucleotide sequence ID" value="NZ_NFLZ01000028.1"/>
</dbReference>
<keyword evidence="6" id="KW-0233">DNA recombination</keyword>
<feature type="domain" description="Probable transposase IS891/IS1136/IS1341" evidence="7">
    <location>
        <begin position="199"/>
        <end position="320"/>
    </location>
</feature>
<keyword evidence="4" id="KW-0862">Zinc</keyword>
<evidence type="ECO:0000259" key="8">
    <source>
        <dbReference type="Pfam" id="PF07282"/>
    </source>
</evidence>
<dbReference type="Pfam" id="PF12323">
    <property type="entry name" value="HTH_OrfB_IS605"/>
    <property type="match status" value="1"/>
</dbReference>
<dbReference type="GO" id="GO:0003677">
    <property type="term" value="F:DNA binding"/>
    <property type="evidence" value="ECO:0007669"/>
    <property type="project" value="UniProtKB-KW"/>
</dbReference>
<dbReference type="NCBIfam" id="NF040570">
    <property type="entry name" value="guided_TnpB"/>
    <property type="match status" value="1"/>
</dbReference>
<dbReference type="InterPro" id="IPR021027">
    <property type="entry name" value="Transposase_put_HTH"/>
</dbReference>
<keyword evidence="2" id="KW-0815">Transposition</keyword>
<evidence type="ECO:0000313" key="10">
    <source>
        <dbReference type="EMBL" id="OUQ74809.1"/>
    </source>
</evidence>
<sequence length="430" mass="50328">MPEYYIKTKSYELFPNKQMKAVFDRNCDYRRFCWNEALALWNDEYDIRQLMLDKEIKAELRKPKSQRKFTAEQEEMLASYPAPNWKAIRNKLVAEKEDWQFSYSAHLLQLAVQDLGKAWQNFFNKAQKDWGKPKFKSKRAPKQGFKSDQARIVNGKLVLEKPQGLKANWQPIKLSEKPFDYPTGTMSFYRVRDRYYVAIPYKIPKDRFEVKKKTGKATGVDINVGHFNYEDGQLLIIPKSLTKTYSKIKHYQKQLAKKRTVNGRIKGAQSKKYLKTRIKLQASYQRAQNIQTDLMHKFTTELVNNYDQIAIEDLGVKGMLMSHVASKGMHRSMFGLFRKLLTYKCEWYGKELIIANKLYPSTQRCAACGLVKKGDEKITLQGNKKHGTKHNEFVCYNPNCPNYNKKVDRDENAMANLTLLVKHPELNRAL</sequence>
<feature type="domain" description="Transposase putative helix-turn-helix" evidence="9">
    <location>
        <begin position="7"/>
        <end position="46"/>
    </location>
</feature>
<reference evidence="11" key="1">
    <citation type="submission" date="2017-04" db="EMBL/GenBank/DDBJ databases">
        <title>Function of individual gut microbiota members based on whole genome sequencing of pure cultures obtained from chicken caecum.</title>
        <authorList>
            <person name="Medvecky M."/>
            <person name="Cejkova D."/>
            <person name="Polansky O."/>
            <person name="Karasova D."/>
            <person name="Kubasova T."/>
            <person name="Cizek A."/>
            <person name="Rychlik I."/>
        </authorList>
    </citation>
    <scope>NUCLEOTIDE SEQUENCE [LARGE SCALE GENOMIC DNA]</scope>
    <source>
        <strain evidence="11">An101</strain>
    </source>
</reference>
<dbReference type="Pfam" id="PF01385">
    <property type="entry name" value="OrfB_IS605"/>
    <property type="match status" value="1"/>
</dbReference>
<evidence type="ECO:0000259" key="7">
    <source>
        <dbReference type="Pfam" id="PF01385"/>
    </source>
</evidence>
<dbReference type="Pfam" id="PF07282">
    <property type="entry name" value="Cas12f1-like_TNB"/>
    <property type="match status" value="1"/>
</dbReference>
<dbReference type="GO" id="GO:0046872">
    <property type="term" value="F:metal ion binding"/>
    <property type="evidence" value="ECO:0007669"/>
    <property type="project" value="UniProtKB-KW"/>
</dbReference>
<evidence type="ECO:0000256" key="2">
    <source>
        <dbReference type="ARBA" id="ARBA00022578"/>
    </source>
</evidence>
<dbReference type="InterPro" id="IPR001959">
    <property type="entry name" value="Transposase"/>
</dbReference>
<dbReference type="AlphaFoldDB" id="A0A1Y4VXF3"/>
<protein>
    <submittedName>
        <fullName evidence="10">Transposase</fullName>
    </submittedName>
</protein>
<evidence type="ECO:0000256" key="5">
    <source>
        <dbReference type="ARBA" id="ARBA00023125"/>
    </source>
</evidence>
<evidence type="ECO:0000313" key="11">
    <source>
        <dbReference type="Proteomes" id="UP000195859"/>
    </source>
</evidence>
<proteinExistence type="inferred from homology"/>
<evidence type="ECO:0000256" key="4">
    <source>
        <dbReference type="ARBA" id="ARBA00022833"/>
    </source>
</evidence>
<evidence type="ECO:0000256" key="6">
    <source>
        <dbReference type="ARBA" id="ARBA00023172"/>
    </source>
</evidence>
<keyword evidence="3" id="KW-0479">Metal-binding</keyword>
<dbReference type="GO" id="GO:0032196">
    <property type="term" value="P:transposition"/>
    <property type="evidence" value="ECO:0007669"/>
    <property type="project" value="UniProtKB-KW"/>
</dbReference>
<name>A0A1Y4VXF3_9LACO</name>
<dbReference type="EMBL" id="NFLZ01000028">
    <property type="protein sequence ID" value="OUQ74809.1"/>
    <property type="molecule type" value="Genomic_DNA"/>
</dbReference>
<evidence type="ECO:0000256" key="1">
    <source>
        <dbReference type="ARBA" id="ARBA00008761"/>
    </source>
</evidence>
<comment type="similarity">
    <text evidence="1">In the C-terminal section; belongs to the transposase 35 family.</text>
</comment>
<evidence type="ECO:0000259" key="9">
    <source>
        <dbReference type="Pfam" id="PF12323"/>
    </source>
</evidence>
<dbReference type="Proteomes" id="UP000195859">
    <property type="component" value="Unassembled WGS sequence"/>
</dbReference>
<dbReference type="InterPro" id="IPR010095">
    <property type="entry name" value="Cas12f1-like_TNB"/>
</dbReference>
<organism evidence="10 11">
    <name type="scientific">Lactobacillus gallinarum</name>
    <dbReference type="NCBI Taxonomy" id="52242"/>
    <lineage>
        <taxon>Bacteria</taxon>
        <taxon>Bacillati</taxon>
        <taxon>Bacillota</taxon>
        <taxon>Bacilli</taxon>
        <taxon>Lactobacillales</taxon>
        <taxon>Lactobacillaceae</taxon>
        <taxon>Lactobacillus</taxon>
    </lineage>
</organism>
<accession>A0A1Y4VXF3</accession>
<dbReference type="GO" id="GO:0006310">
    <property type="term" value="P:DNA recombination"/>
    <property type="evidence" value="ECO:0007669"/>
    <property type="project" value="UniProtKB-KW"/>
</dbReference>